<name>A0A6J4TAD7_9ACTN</name>
<dbReference type="EMBL" id="CADCWC010000008">
    <property type="protein sequence ID" value="CAA9518477.1"/>
    <property type="molecule type" value="Genomic_DNA"/>
</dbReference>
<organism evidence="2">
    <name type="scientific">uncultured Thermoleophilia bacterium</name>
    <dbReference type="NCBI Taxonomy" id="1497501"/>
    <lineage>
        <taxon>Bacteria</taxon>
        <taxon>Bacillati</taxon>
        <taxon>Actinomycetota</taxon>
        <taxon>Thermoleophilia</taxon>
        <taxon>environmental samples</taxon>
    </lineage>
</organism>
<evidence type="ECO:0000313" key="2">
    <source>
        <dbReference type="EMBL" id="CAA9518477.1"/>
    </source>
</evidence>
<sequence>MAPRPFLSAVRPAAGRTSDARWFLVTEGGLVVRDAGDGGDRAAVPGADDPTLGALAPEDALYLGRLGDEDCWAAWLDGPAPDGARVAG</sequence>
<accession>A0A6J4TAD7</accession>
<protein>
    <recommendedName>
        <fullName evidence="1">NADH pyrophosphatase-like N-terminal domain-containing protein</fullName>
    </recommendedName>
</protein>
<dbReference type="Pfam" id="PF09296">
    <property type="entry name" value="NUDIX-like"/>
    <property type="match status" value="1"/>
</dbReference>
<evidence type="ECO:0000259" key="1">
    <source>
        <dbReference type="Pfam" id="PF09296"/>
    </source>
</evidence>
<dbReference type="AlphaFoldDB" id="A0A6J4TAD7"/>
<dbReference type="InterPro" id="IPR015375">
    <property type="entry name" value="NADH_PPase-like_N"/>
</dbReference>
<proteinExistence type="predicted"/>
<reference evidence="2" key="1">
    <citation type="submission" date="2020-02" db="EMBL/GenBank/DDBJ databases">
        <authorList>
            <person name="Meier V. D."/>
        </authorList>
    </citation>
    <scope>NUCLEOTIDE SEQUENCE</scope>
    <source>
        <strain evidence="2">AVDCRST_MAG79</strain>
    </source>
</reference>
<feature type="non-terminal residue" evidence="2">
    <location>
        <position position="88"/>
    </location>
</feature>
<feature type="domain" description="NADH pyrophosphatase-like N-terminal" evidence="1">
    <location>
        <begin position="20"/>
        <end position="81"/>
    </location>
</feature>
<gene>
    <name evidence="2" type="ORF">AVDCRST_MAG79-43</name>
</gene>
<dbReference type="GO" id="GO:0016787">
    <property type="term" value="F:hydrolase activity"/>
    <property type="evidence" value="ECO:0007669"/>
    <property type="project" value="InterPro"/>
</dbReference>